<evidence type="ECO:0000256" key="1">
    <source>
        <dbReference type="SAM" id="Phobius"/>
    </source>
</evidence>
<protein>
    <submittedName>
        <fullName evidence="2">Uncharacterized protein</fullName>
    </submittedName>
</protein>
<sequence length="176" mass="19090">MKSGGGVLCISVLQLVVGLVLLGIYEAYKKEFFRVKVPATVGDGGATGTVLTTTSTPMDIVFFLSLLNNTFAFFGLAGVINSQKEMVTAFFSYNIVQIVLSFHLFVDVAVDTTIKFPRESGMNSGYETAAAVFVFFNFLLSISATYFAVQAVSEIKEKTREEYSKLSTVLDDALPG</sequence>
<evidence type="ECO:0000313" key="2">
    <source>
        <dbReference type="EMBL" id="QDZ20693.1"/>
    </source>
</evidence>
<keyword evidence="1" id="KW-1133">Transmembrane helix</keyword>
<feature type="transmembrane region" description="Helical" evidence="1">
    <location>
        <begin position="7"/>
        <end position="28"/>
    </location>
</feature>
<feature type="transmembrane region" description="Helical" evidence="1">
    <location>
        <begin position="60"/>
        <end position="80"/>
    </location>
</feature>
<dbReference type="OrthoDB" id="523707at2759"/>
<evidence type="ECO:0000313" key="3">
    <source>
        <dbReference type="Proteomes" id="UP000316726"/>
    </source>
</evidence>
<reference evidence="2 3" key="1">
    <citation type="submission" date="2018-07" db="EMBL/GenBank/DDBJ databases">
        <title>The complete nuclear genome of the prasinophyte Chloropicon primus (CCMP1205).</title>
        <authorList>
            <person name="Pombert J.-F."/>
            <person name="Otis C."/>
            <person name="Turmel M."/>
            <person name="Lemieux C."/>
        </authorList>
    </citation>
    <scope>NUCLEOTIDE SEQUENCE [LARGE SCALE GENOMIC DNA]</scope>
    <source>
        <strain evidence="2 3">CCMP1205</strain>
    </source>
</reference>
<keyword evidence="1" id="KW-0812">Transmembrane</keyword>
<gene>
    <name evidence="2" type="ORF">A3770_04p32110</name>
</gene>
<name>A0A5B8MJQ2_9CHLO</name>
<proteinExistence type="predicted"/>
<feature type="transmembrane region" description="Helical" evidence="1">
    <location>
        <begin position="126"/>
        <end position="149"/>
    </location>
</feature>
<feature type="transmembrane region" description="Helical" evidence="1">
    <location>
        <begin position="87"/>
        <end position="106"/>
    </location>
</feature>
<dbReference type="AlphaFoldDB" id="A0A5B8MJQ2"/>
<accession>A0A5B8MJQ2</accession>
<organism evidence="2 3">
    <name type="scientific">Chloropicon primus</name>
    <dbReference type="NCBI Taxonomy" id="1764295"/>
    <lineage>
        <taxon>Eukaryota</taxon>
        <taxon>Viridiplantae</taxon>
        <taxon>Chlorophyta</taxon>
        <taxon>Chloropicophyceae</taxon>
        <taxon>Chloropicales</taxon>
        <taxon>Chloropicaceae</taxon>
        <taxon>Chloropicon</taxon>
    </lineage>
</organism>
<keyword evidence="1" id="KW-0472">Membrane</keyword>
<keyword evidence="3" id="KW-1185">Reference proteome</keyword>
<dbReference type="STRING" id="1764295.A0A5B8MJQ2"/>
<dbReference type="Proteomes" id="UP000316726">
    <property type="component" value="Chromosome 4"/>
</dbReference>
<dbReference type="EMBL" id="CP031037">
    <property type="protein sequence ID" value="QDZ20693.1"/>
    <property type="molecule type" value="Genomic_DNA"/>
</dbReference>